<name>A0A5E4R111_9NEOP</name>
<dbReference type="EMBL" id="FZQP02006410">
    <property type="protein sequence ID" value="VVD02869.1"/>
    <property type="molecule type" value="Genomic_DNA"/>
</dbReference>
<feature type="domain" description="Chromo" evidence="12">
    <location>
        <begin position="33"/>
        <end position="84"/>
    </location>
</feature>
<dbReference type="InterPro" id="IPR000953">
    <property type="entry name" value="Chromo/chromo_shadow_dom"/>
</dbReference>
<organism evidence="13 14">
    <name type="scientific">Leptidea sinapis</name>
    <dbReference type="NCBI Taxonomy" id="189913"/>
    <lineage>
        <taxon>Eukaryota</taxon>
        <taxon>Metazoa</taxon>
        <taxon>Ecdysozoa</taxon>
        <taxon>Arthropoda</taxon>
        <taxon>Hexapoda</taxon>
        <taxon>Insecta</taxon>
        <taxon>Pterygota</taxon>
        <taxon>Neoptera</taxon>
        <taxon>Endopterygota</taxon>
        <taxon>Lepidoptera</taxon>
        <taxon>Glossata</taxon>
        <taxon>Ditrysia</taxon>
        <taxon>Papilionoidea</taxon>
        <taxon>Pieridae</taxon>
        <taxon>Dismorphiinae</taxon>
        <taxon>Leptidea</taxon>
    </lineage>
</organism>
<dbReference type="GO" id="GO:0032991">
    <property type="term" value="C:protein-containing complex"/>
    <property type="evidence" value="ECO:0007669"/>
    <property type="project" value="UniProtKB-ARBA"/>
</dbReference>
<reference evidence="13 14" key="1">
    <citation type="submission" date="2017-07" db="EMBL/GenBank/DDBJ databases">
        <authorList>
            <person name="Talla V."/>
            <person name="Backstrom N."/>
        </authorList>
    </citation>
    <scope>NUCLEOTIDE SEQUENCE [LARGE SCALE GENOMIC DNA]</scope>
</reference>
<dbReference type="GO" id="GO:0006281">
    <property type="term" value="P:DNA repair"/>
    <property type="evidence" value="ECO:0007669"/>
    <property type="project" value="UniProtKB-KW"/>
</dbReference>
<evidence type="ECO:0000256" key="3">
    <source>
        <dbReference type="ARBA" id="ARBA00013184"/>
    </source>
</evidence>
<evidence type="ECO:0000256" key="11">
    <source>
        <dbReference type="SAM" id="MobiDB-lite"/>
    </source>
</evidence>
<dbReference type="SMART" id="SM00298">
    <property type="entry name" value="CHROMO"/>
    <property type="match status" value="1"/>
</dbReference>
<keyword evidence="6" id="KW-0007">Acetylation</keyword>
<keyword evidence="7" id="KW-0805">Transcription regulation</keyword>
<evidence type="ECO:0000313" key="14">
    <source>
        <dbReference type="Proteomes" id="UP000324832"/>
    </source>
</evidence>
<accession>A0A5E4R111</accession>
<dbReference type="InterPro" id="IPR025995">
    <property type="entry name" value="Tudor-knot"/>
</dbReference>
<evidence type="ECO:0000256" key="9">
    <source>
        <dbReference type="ARBA" id="ARBA00023204"/>
    </source>
</evidence>
<keyword evidence="10" id="KW-0539">Nucleus</keyword>
<dbReference type="AlphaFoldDB" id="A0A5E4R111"/>
<keyword evidence="9" id="KW-0234">DNA repair</keyword>
<gene>
    <name evidence="13" type="ORF">LSINAPIS_LOCUS12984</name>
</gene>
<feature type="compositionally biased region" description="Polar residues" evidence="11">
    <location>
        <begin position="139"/>
        <end position="154"/>
    </location>
</feature>
<evidence type="ECO:0000256" key="5">
    <source>
        <dbReference type="ARBA" id="ARBA00022763"/>
    </source>
</evidence>
<dbReference type="EC" id="2.3.1.48" evidence="3"/>
<evidence type="ECO:0000256" key="8">
    <source>
        <dbReference type="ARBA" id="ARBA00023163"/>
    </source>
</evidence>
<keyword evidence="5" id="KW-0227">DNA damage</keyword>
<feature type="compositionally biased region" description="Basic and acidic residues" evidence="11">
    <location>
        <begin position="118"/>
        <end position="137"/>
    </location>
</feature>
<evidence type="ECO:0000256" key="2">
    <source>
        <dbReference type="ARBA" id="ARBA00010107"/>
    </source>
</evidence>
<evidence type="ECO:0000256" key="1">
    <source>
        <dbReference type="ARBA" id="ARBA00004123"/>
    </source>
</evidence>
<keyword evidence="8" id="KW-0804">Transcription</keyword>
<dbReference type="FunFam" id="2.30.30.140:FF:000013">
    <property type="entry name" value="Histone acetyltransferase"/>
    <property type="match status" value="1"/>
</dbReference>
<evidence type="ECO:0000256" key="4">
    <source>
        <dbReference type="ARBA" id="ARBA00022679"/>
    </source>
</evidence>
<dbReference type="GO" id="GO:0005634">
    <property type="term" value="C:nucleus"/>
    <property type="evidence" value="ECO:0007669"/>
    <property type="project" value="UniProtKB-SubCell"/>
</dbReference>
<dbReference type="GO" id="GO:0000785">
    <property type="term" value="C:chromatin"/>
    <property type="evidence" value="ECO:0007669"/>
    <property type="project" value="UniProtKB-ARBA"/>
</dbReference>
<dbReference type="InterPro" id="IPR016197">
    <property type="entry name" value="Chromo-like_dom_sf"/>
</dbReference>
<feature type="region of interest" description="Disordered" evidence="11">
    <location>
        <begin position="82"/>
        <end position="102"/>
    </location>
</feature>
<keyword evidence="4" id="KW-0808">Transferase</keyword>
<evidence type="ECO:0000256" key="6">
    <source>
        <dbReference type="ARBA" id="ARBA00022990"/>
    </source>
</evidence>
<dbReference type="Gene3D" id="2.30.30.140">
    <property type="match status" value="1"/>
</dbReference>
<comment type="similarity">
    <text evidence="2">Belongs to the MYST (SAS/MOZ) family.</text>
</comment>
<comment type="subcellular location">
    <subcellularLocation>
        <location evidence="1">Nucleus</location>
    </subcellularLocation>
</comment>
<dbReference type="GO" id="GO:0061733">
    <property type="term" value="F:protein-lysine-acetyltransferase activity"/>
    <property type="evidence" value="ECO:0007669"/>
    <property type="project" value="UniProtKB-EC"/>
</dbReference>
<feature type="region of interest" description="Disordered" evidence="11">
    <location>
        <begin position="118"/>
        <end position="154"/>
    </location>
</feature>
<dbReference type="GO" id="GO:0010468">
    <property type="term" value="P:regulation of gene expression"/>
    <property type="evidence" value="ECO:0007669"/>
    <property type="project" value="UniProtKB-ARBA"/>
</dbReference>
<keyword evidence="14" id="KW-1185">Reference proteome</keyword>
<dbReference type="Pfam" id="PF11717">
    <property type="entry name" value="Tudor-knot"/>
    <property type="match status" value="1"/>
</dbReference>
<evidence type="ECO:0000256" key="10">
    <source>
        <dbReference type="ARBA" id="ARBA00023242"/>
    </source>
</evidence>
<dbReference type="SUPFAM" id="SSF54160">
    <property type="entry name" value="Chromo domain-like"/>
    <property type="match status" value="1"/>
</dbReference>
<evidence type="ECO:0000259" key="12">
    <source>
        <dbReference type="SMART" id="SM00298"/>
    </source>
</evidence>
<protein>
    <recommendedName>
        <fullName evidence="3">histone acetyltransferase</fullName>
        <ecNumber evidence="3">2.3.1.48</ecNumber>
    </recommendedName>
</protein>
<evidence type="ECO:0000313" key="13">
    <source>
        <dbReference type="EMBL" id="VVD02869.1"/>
    </source>
</evidence>
<proteinExistence type="inferred from homology"/>
<evidence type="ECO:0000256" key="7">
    <source>
        <dbReference type="ARBA" id="ARBA00023015"/>
    </source>
</evidence>
<dbReference type="Proteomes" id="UP000324832">
    <property type="component" value="Unassembled WGS sequence"/>
</dbReference>
<sequence length="154" mass="17387">MNENEDEAATFCDSTASLVEGCRMPVRMQGGDDWPLAEIISIKEVRGQREYYVHYVDYNKRLDEWVEESWLDTRKVIFPRRDGAPAAGTTTPKKTHIGSGGGVMPTFLNDSFCSEIQKSHSNRETHSIPPKQPEKTHINHTPNGSSLPRWNLAS</sequence>